<accession>A0A1J5TVK2</accession>
<keyword evidence="1" id="KW-0732">Signal</keyword>
<comment type="caution">
    <text evidence="2">The sequence shown here is derived from an EMBL/GenBank/DDBJ whole genome shotgun (WGS) entry which is preliminary data.</text>
</comment>
<sequence length="706" mass="79158">MALTNFKLPTLASVALLTFSLNVFSAGICTPNKNEFQDKFSEQEETNLKYQNAREEGTFPETNEEYADFANGNVETLNANSELGVEELTGEALDSTEALVEEAAATTAETLGEALGPIGIVVMAAIVIWQIADVFSNPNSTTLEKVNALIGWTNPILGIILSGFDRANLAKKALAKAQQRIYNLNHLTYYEYASGENIEKRVLEGARPALETLVDKDAMAINKITPDINAKLSKIFQSEYLRNVDSLKTYLKQLFASRWIKASPIFKKLIDFMDASNNSGKMITIVTQDDQWHNLTDSGRIDSIKITGLDSLAPKTNNFGNEIELLNGNVLTNKSTVLDNTWIIGNISDPSEYLADSNLTLAARYFVITLRNTPNLDKGVEYRAYSIFNSDNIATLIHKLTTTTNFEDEGWTTTYNYTATGLRTGPLRVSVPIPSVISQQTIEFCGMDNSINFLRGKKSRKISKCLDDIFRDYKSHFSTYNLNHIIQIDVPGKTTINATFKDFLHTYGKSYNHLLAQIKISTINKFYAAKKPINDQSCQLYHDNAKRFLTHVDRRMTEAGRSEFGKEYNINSQGQSLDSACWKNECTKWAPITISKLGGGGKCLKRVTRYLCSITTYTGTRDPALDRALNDIHQQVDDALQTCRDKKDNAPVIFARQLTAQGNFYLDKNDFRVLFEEIFGGVRKVLIELFVKDINKHRLSKAQNTQ</sequence>
<dbReference type="EMBL" id="MIQH01000497">
    <property type="protein sequence ID" value="OIR24856.1"/>
    <property type="molecule type" value="Genomic_DNA"/>
</dbReference>
<dbReference type="RefSeq" id="WP_071564083.1">
    <property type="nucleotide sequence ID" value="NZ_MIQH01000497.1"/>
</dbReference>
<dbReference type="AlphaFoldDB" id="A0A1J5TVK2"/>
<organism evidence="2 3">
    <name type="scientific">Bathymodiolus thermophilus thioautotrophic gill symbiont</name>
    <dbReference type="NCBI Taxonomy" id="2360"/>
    <lineage>
        <taxon>Bacteria</taxon>
        <taxon>Pseudomonadati</taxon>
        <taxon>Pseudomonadota</taxon>
        <taxon>Gammaproteobacteria</taxon>
        <taxon>sulfur-oxidizing symbionts</taxon>
    </lineage>
</organism>
<evidence type="ECO:0000256" key="1">
    <source>
        <dbReference type="SAM" id="SignalP"/>
    </source>
</evidence>
<evidence type="ECO:0000313" key="3">
    <source>
        <dbReference type="Proteomes" id="UP000182798"/>
    </source>
</evidence>
<evidence type="ECO:0000313" key="2">
    <source>
        <dbReference type="EMBL" id="OIR24856.1"/>
    </source>
</evidence>
<name>A0A1J5TVK2_9GAMM</name>
<feature type="chain" id="PRO_5009635878" evidence="1">
    <location>
        <begin position="26"/>
        <end position="706"/>
    </location>
</feature>
<gene>
    <name evidence="2" type="ORF">BGC33_11875</name>
</gene>
<proteinExistence type="predicted"/>
<protein>
    <submittedName>
        <fullName evidence="2">Uncharacterized protein</fullName>
    </submittedName>
</protein>
<reference evidence="3" key="1">
    <citation type="submission" date="2016-09" db="EMBL/GenBank/DDBJ databases">
        <title>Genome Sequence of Bathymodiolus thermophilus sulfur-oxidizing gill endosymbiont.</title>
        <authorList>
            <person name="Ponnudurai R."/>
            <person name="Kleiner M."/>
            <person name="Sayavedra L."/>
            <person name="Thuermer A."/>
            <person name="Felbeck H."/>
            <person name="Schlueter R."/>
            <person name="Schweder T."/>
            <person name="Markert S."/>
        </authorList>
    </citation>
    <scope>NUCLEOTIDE SEQUENCE [LARGE SCALE GENOMIC DNA]</scope>
    <source>
        <strain evidence="3">BAT/CrabSpa'14</strain>
    </source>
</reference>
<dbReference type="Proteomes" id="UP000182798">
    <property type="component" value="Unassembled WGS sequence"/>
</dbReference>
<feature type="signal peptide" evidence="1">
    <location>
        <begin position="1"/>
        <end position="25"/>
    </location>
</feature>